<protein>
    <submittedName>
        <fullName evidence="2">Uncharacterized protein</fullName>
    </submittedName>
</protein>
<name>W6XHU7_COCC2</name>
<reference evidence="2 3" key="1">
    <citation type="journal article" date="2013" name="PLoS Genet.">
        <title>Comparative genome structure, secondary metabolite, and effector coding capacity across Cochliobolus pathogens.</title>
        <authorList>
            <person name="Condon B.J."/>
            <person name="Leng Y."/>
            <person name="Wu D."/>
            <person name="Bushley K.E."/>
            <person name="Ohm R.A."/>
            <person name="Otillar R."/>
            <person name="Martin J."/>
            <person name="Schackwitz W."/>
            <person name="Grimwood J."/>
            <person name="MohdZainudin N."/>
            <person name="Xue C."/>
            <person name="Wang R."/>
            <person name="Manning V.A."/>
            <person name="Dhillon B."/>
            <person name="Tu Z.J."/>
            <person name="Steffenson B.J."/>
            <person name="Salamov A."/>
            <person name="Sun H."/>
            <person name="Lowry S."/>
            <person name="LaButti K."/>
            <person name="Han J."/>
            <person name="Copeland A."/>
            <person name="Lindquist E."/>
            <person name="Barry K."/>
            <person name="Schmutz J."/>
            <person name="Baker S.E."/>
            <person name="Ciuffetti L.M."/>
            <person name="Grigoriev I.V."/>
            <person name="Zhong S."/>
            <person name="Turgeon B.G."/>
        </authorList>
    </citation>
    <scope>NUCLEOTIDE SEQUENCE [LARGE SCALE GENOMIC DNA]</scope>
    <source>
        <strain evidence="2 3">26-R-13</strain>
    </source>
</reference>
<sequence>MSAFNFNLLKNGCVSKTNVVCVYGDGAFDFNGTKITVGNSSENNNGGLGGFVGPDHEYFLYCGSKYPEIAVVRFNNNTKKWEDHACMQWFKFETKKNMFKKIWFTNEESALIFQPKKKYRKHTMEHEDLTEDIWCIKLNLSTGHFTGISKGQFRRQRHSALDEKSVWPLLSLGNGSLEDTPTPQLEHSLAFMNSDRERQEKMLEQLEQKKLLINKLWYMVNELISIVGLHRL</sequence>
<dbReference type="AlphaFoldDB" id="W6XHU7"/>
<keyword evidence="3" id="KW-1185">Reference proteome</keyword>
<proteinExistence type="predicted"/>
<dbReference type="RefSeq" id="XP_007719043.1">
    <property type="nucleotide sequence ID" value="XM_007720853.1"/>
</dbReference>
<dbReference type="KEGG" id="bze:COCCADRAFT_113732"/>
<gene>
    <name evidence="2" type="ORF">COCCADRAFT_113732</name>
</gene>
<feature type="coiled-coil region" evidence="1">
    <location>
        <begin position="189"/>
        <end position="216"/>
    </location>
</feature>
<organism evidence="2 3">
    <name type="scientific">Cochliobolus carbonum (strain 26-R-13)</name>
    <name type="common">Maize leaf spot fungus</name>
    <name type="synonym">Bipolaris zeicola</name>
    <dbReference type="NCBI Taxonomy" id="930089"/>
    <lineage>
        <taxon>Eukaryota</taxon>
        <taxon>Fungi</taxon>
        <taxon>Dikarya</taxon>
        <taxon>Ascomycota</taxon>
        <taxon>Pezizomycotina</taxon>
        <taxon>Dothideomycetes</taxon>
        <taxon>Pleosporomycetidae</taxon>
        <taxon>Pleosporales</taxon>
        <taxon>Pleosporineae</taxon>
        <taxon>Pleosporaceae</taxon>
        <taxon>Bipolaris</taxon>
    </lineage>
</organism>
<accession>W6XHU7</accession>
<dbReference type="HOGENOM" id="CLU_1175308_0_0_1"/>
<dbReference type="GeneID" id="19144683"/>
<evidence type="ECO:0000256" key="1">
    <source>
        <dbReference type="SAM" id="Coils"/>
    </source>
</evidence>
<keyword evidence="1" id="KW-0175">Coiled coil</keyword>
<evidence type="ECO:0000313" key="2">
    <source>
        <dbReference type="EMBL" id="EUC26652.1"/>
    </source>
</evidence>
<dbReference type="OrthoDB" id="3778663at2759"/>
<dbReference type="Proteomes" id="UP000053841">
    <property type="component" value="Unassembled WGS sequence"/>
</dbReference>
<evidence type="ECO:0000313" key="3">
    <source>
        <dbReference type="Proteomes" id="UP000053841"/>
    </source>
</evidence>
<dbReference type="EMBL" id="KI965250">
    <property type="protein sequence ID" value="EUC26652.1"/>
    <property type="molecule type" value="Genomic_DNA"/>
</dbReference>